<keyword evidence="6 9" id="KW-1133">Transmembrane helix</keyword>
<evidence type="ECO:0000256" key="6">
    <source>
        <dbReference type="ARBA" id="ARBA00022989"/>
    </source>
</evidence>
<accession>A0A554LW25</accession>
<dbReference type="PANTHER" id="PTHR33910">
    <property type="entry name" value="PROTEIN TRANSLOCASE SUBUNIT SECE"/>
    <property type="match status" value="1"/>
</dbReference>
<dbReference type="InterPro" id="IPR001901">
    <property type="entry name" value="Translocase_SecE/Sec61-g"/>
</dbReference>
<dbReference type="GO" id="GO:0009306">
    <property type="term" value="P:protein secretion"/>
    <property type="evidence" value="ECO:0007669"/>
    <property type="project" value="UniProtKB-UniRule"/>
</dbReference>
<protein>
    <recommendedName>
        <fullName evidence="9">Protein translocase subunit SecE</fullName>
    </recommendedName>
</protein>
<evidence type="ECO:0000256" key="1">
    <source>
        <dbReference type="ARBA" id="ARBA00004370"/>
    </source>
</evidence>
<keyword evidence="2 9" id="KW-0813">Transport</keyword>
<sequence>MKKLISLIGDFLTGSWRELKKVVWPSRQTVISHTLSVLVVLLAATVVIAVVDIAFSKLMETILFLNK</sequence>
<keyword evidence="4 9" id="KW-0812">Transmembrane</keyword>
<dbReference type="Proteomes" id="UP000318711">
    <property type="component" value="Unassembled WGS sequence"/>
</dbReference>
<evidence type="ECO:0000256" key="7">
    <source>
        <dbReference type="ARBA" id="ARBA00023010"/>
    </source>
</evidence>
<proteinExistence type="inferred from homology"/>
<keyword evidence="8 9" id="KW-0472">Membrane</keyword>
<dbReference type="GO" id="GO:0065002">
    <property type="term" value="P:intracellular protein transmembrane transport"/>
    <property type="evidence" value="ECO:0007669"/>
    <property type="project" value="UniProtKB-UniRule"/>
</dbReference>
<dbReference type="GO" id="GO:0006605">
    <property type="term" value="P:protein targeting"/>
    <property type="evidence" value="ECO:0007669"/>
    <property type="project" value="UniProtKB-UniRule"/>
</dbReference>
<dbReference type="PANTHER" id="PTHR33910:SF1">
    <property type="entry name" value="PROTEIN TRANSLOCASE SUBUNIT SECE"/>
    <property type="match status" value="1"/>
</dbReference>
<comment type="function">
    <text evidence="9">Essential subunit of the Sec protein translocation channel SecYEG. Clamps together the 2 halves of SecY. May contact the channel plug during translocation.</text>
</comment>
<dbReference type="Gene3D" id="1.20.5.1030">
    <property type="entry name" value="Preprotein translocase secy subunit"/>
    <property type="match status" value="1"/>
</dbReference>
<dbReference type="NCBIfam" id="TIGR00964">
    <property type="entry name" value="secE_bact"/>
    <property type="match status" value="1"/>
</dbReference>
<comment type="subcellular location">
    <subcellularLocation>
        <location evidence="9">Cell membrane</location>
        <topology evidence="9">Single-pass membrane protein</topology>
    </subcellularLocation>
    <subcellularLocation>
        <location evidence="1">Membrane</location>
    </subcellularLocation>
</comment>
<dbReference type="GO" id="GO:0005886">
    <property type="term" value="C:plasma membrane"/>
    <property type="evidence" value="ECO:0007669"/>
    <property type="project" value="UniProtKB-SubCell"/>
</dbReference>
<evidence type="ECO:0000313" key="10">
    <source>
        <dbReference type="EMBL" id="TSC97061.1"/>
    </source>
</evidence>
<keyword evidence="7 9" id="KW-0811">Translocation</keyword>
<evidence type="ECO:0000256" key="4">
    <source>
        <dbReference type="ARBA" id="ARBA00022692"/>
    </source>
</evidence>
<evidence type="ECO:0000256" key="2">
    <source>
        <dbReference type="ARBA" id="ARBA00022448"/>
    </source>
</evidence>
<evidence type="ECO:0000256" key="3">
    <source>
        <dbReference type="ARBA" id="ARBA00022475"/>
    </source>
</evidence>
<comment type="caution">
    <text evidence="10">The sequence shown here is derived from an EMBL/GenBank/DDBJ whole genome shotgun (WGS) entry which is preliminary data.</text>
</comment>
<comment type="subunit">
    <text evidence="9">Component of the Sec protein translocase complex. Heterotrimer consisting of SecY, SecE and SecG subunits. The heterotrimers can form oligomers, although 1 heterotrimer is thought to be able to translocate proteins. Interacts with the ribosome. Interacts with SecDF, and other proteins may be involved. Interacts with SecA.</text>
</comment>
<dbReference type="HAMAP" id="MF_00422">
    <property type="entry name" value="SecE"/>
    <property type="match status" value="1"/>
</dbReference>
<reference evidence="10 11" key="1">
    <citation type="submission" date="2017-07" db="EMBL/GenBank/DDBJ databases">
        <title>Mechanisms for carbon and nitrogen cycling indicate functional differentiation within the Candidate Phyla Radiation.</title>
        <authorList>
            <person name="Danczak R.E."/>
            <person name="Johnston M.D."/>
            <person name="Kenah C."/>
            <person name="Slattery M."/>
            <person name="Wrighton K.C."/>
            <person name="Wilkins M.J."/>
        </authorList>
    </citation>
    <scope>NUCLEOTIDE SEQUENCE [LARGE SCALE GENOMIC DNA]</scope>
    <source>
        <strain evidence="10">Licking1014_2</strain>
    </source>
</reference>
<dbReference type="Pfam" id="PF00584">
    <property type="entry name" value="SecE"/>
    <property type="match status" value="1"/>
</dbReference>
<evidence type="ECO:0000256" key="9">
    <source>
        <dbReference type="HAMAP-Rule" id="MF_00422"/>
    </source>
</evidence>
<organism evidence="10 11">
    <name type="scientific">Candidatus Berkelbacteria bacterium Licking1014_2</name>
    <dbReference type="NCBI Taxonomy" id="2017146"/>
    <lineage>
        <taxon>Bacteria</taxon>
        <taxon>Candidatus Berkelbacteria</taxon>
    </lineage>
</organism>
<dbReference type="GO" id="GO:0008320">
    <property type="term" value="F:protein transmembrane transporter activity"/>
    <property type="evidence" value="ECO:0007669"/>
    <property type="project" value="UniProtKB-UniRule"/>
</dbReference>
<evidence type="ECO:0000313" key="11">
    <source>
        <dbReference type="Proteomes" id="UP000318711"/>
    </source>
</evidence>
<keyword evidence="3 9" id="KW-1003">Cell membrane</keyword>
<name>A0A554LW25_9BACT</name>
<dbReference type="EMBL" id="VMGL01000018">
    <property type="protein sequence ID" value="TSC97061.1"/>
    <property type="molecule type" value="Genomic_DNA"/>
</dbReference>
<feature type="transmembrane region" description="Helical" evidence="9">
    <location>
        <begin position="33"/>
        <end position="55"/>
    </location>
</feature>
<dbReference type="InterPro" id="IPR005807">
    <property type="entry name" value="SecE_bac"/>
</dbReference>
<gene>
    <name evidence="9" type="primary">secE</name>
    <name evidence="10" type="ORF">CEN88_201</name>
</gene>
<dbReference type="AlphaFoldDB" id="A0A554LW25"/>
<dbReference type="InterPro" id="IPR038379">
    <property type="entry name" value="SecE_sf"/>
</dbReference>
<evidence type="ECO:0000256" key="8">
    <source>
        <dbReference type="ARBA" id="ARBA00023136"/>
    </source>
</evidence>
<comment type="similarity">
    <text evidence="9">Belongs to the SecE/SEC61-gamma family.</text>
</comment>
<keyword evidence="5 9" id="KW-0653">Protein transport</keyword>
<dbReference type="GO" id="GO:0043952">
    <property type="term" value="P:protein transport by the Sec complex"/>
    <property type="evidence" value="ECO:0007669"/>
    <property type="project" value="UniProtKB-UniRule"/>
</dbReference>
<evidence type="ECO:0000256" key="5">
    <source>
        <dbReference type="ARBA" id="ARBA00022927"/>
    </source>
</evidence>